<keyword evidence="1" id="KW-0812">Transmembrane</keyword>
<name>A0A2W1JBT8_9CYAN</name>
<dbReference type="InterPro" id="IPR024623">
    <property type="entry name" value="YtxH"/>
</dbReference>
<accession>A0A2W1JBT8</accession>
<evidence type="ECO:0000256" key="1">
    <source>
        <dbReference type="SAM" id="Phobius"/>
    </source>
</evidence>
<feature type="transmembrane region" description="Helical" evidence="1">
    <location>
        <begin position="24"/>
        <end position="44"/>
    </location>
</feature>
<reference evidence="2 3" key="1">
    <citation type="journal article" date="2018" name="Sci. Rep.">
        <title>A novel species of the marine cyanobacterium Acaryochloris with a unique pigment content and lifestyle.</title>
        <authorList>
            <person name="Partensky F."/>
            <person name="Six C."/>
            <person name="Ratin M."/>
            <person name="Garczarek L."/>
            <person name="Vaulot D."/>
            <person name="Probert I."/>
            <person name="Calteau A."/>
            <person name="Gourvil P."/>
            <person name="Marie D."/>
            <person name="Grebert T."/>
            <person name="Bouchier C."/>
            <person name="Le Panse S."/>
            <person name="Gachenot M."/>
            <person name="Rodriguez F."/>
            <person name="Garrido J.L."/>
        </authorList>
    </citation>
    <scope>NUCLEOTIDE SEQUENCE [LARGE SCALE GENOMIC DNA]</scope>
    <source>
        <strain evidence="2 3">RCC1774</strain>
    </source>
</reference>
<evidence type="ECO:0000313" key="2">
    <source>
        <dbReference type="EMBL" id="PZD71503.1"/>
    </source>
</evidence>
<dbReference type="AlphaFoldDB" id="A0A2W1JBT8"/>
<comment type="caution">
    <text evidence="2">The sequence shown here is derived from an EMBL/GenBank/DDBJ whole genome shotgun (WGS) entry which is preliminary data.</text>
</comment>
<keyword evidence="1" id="KW-0472">Membrane</keyword>
<dbReference type="Proteomes" id="UP000248857">
    <property type="component" value="Unassembled WGS sequence"/>
</dbReference>
<sequence length="124" mass="13436">MTLNFKTAFKLWNSIQMSNNHSGVFLGGVLVGTAVGTVTSLLLAPKSGRENRYLLKETMDALPDLADDLSANLQLHAGRLSTSAVKRWDETLERLGEAIEAGVEATQAQRQHLQQTAQNNASEG</sequence>
<dbReference type="PANTHER" id="PTHR35792:SF1">
    <property type="entry name" value="SLL0268 PROTEIN"/>
    <property type="match status" value="1"/>
</dbReference>
<keyword evidence="1" id="KW-1133">Transmembrane helix</keyword>
<evidence type="ECO:0000313" key="3">
    <source>
        <dbReference type="Proteomes" id="UP000248857"/>
    </source>
</evidence>
<dbReference type="InterPro" id="IPR052928">
    <property type="entry name" value="Desiccation-related_membrane"/>
</dbReference>
<dbReference type="EMBL" id="PQWO01000016">
    <property type="protein sequence ID" value="PZD71503.1"/>
    <property type="molecule type" value="Genomic_DNA"/>
</dbReference>
<dbReference type="Pfam" id="PF12732">
    <property type="entry name" value="YtxH"/>
    <property type="match status" value="1"/>
</dbReference>
<proteinExistence type="predicted"/>
<evidence type="ECO:0008006" key="4">
    <source>
        <dbReference type="Google" id="ProtNLM"/>
    </source>
</evidence>
<organism evidence="2 3">
    <name type="scientific">Acaryochloris thomasi RCC1774</name>
    <dbReference type="NCBI Taxonomy" id="1764569"/>
    <lineage>
        <taxon>Bacteria</taxon>
        <taxon>Bacillati</taxon>
        <taxon>Cyanobacteriota</taxon>
        <taxon>Cyanophyceae</taxon>
        <taxon>Acaryochloridales</taxon>
        <taxon>Acaryochloridaceae</taxon>
        <taxon>Acaryochloris</taxon>
        <taxon>Acaryochloris thomasi</taxon>
    </lineage>
</organism>
<protein>
    <recommendedName>
        <fullName evidence="4">Gas vesicle protein</fullName>
    </recommendedName>
</protein>
<keyword evidence="3" id="KW-1185">Reference proteome</keyword>
<dbReference type="PANTHER" id="PTHR35792">
    <property type="entry name" value="GENERAL STRESS PROTEIN"/>
    <property type="match status" value="1"/>
</dbReference>
<gene>
    <name evidence="2" type="ORF">C1752_06123</name>
</gene>